<dbReference type="InterPro" id="IPR045340">
    <property type="entry name" value="DUF6533"/>
</dbReference>
<feature type="transmembrane region" description="Helical" evidence="1">
    <location>
        <begin position="107"/>
        <end position="127"/>
    </location>
</feature>
<gene>
    <name evidence="3" type="ORF">C8F04DRAFT_1319436</name>
</gene>
<dbReference type="EMBL" id="JARJCM010000274">
    <property type="protein sequence ID" value="KAJ7020082.1"/>
    <property type="molecule type" value="Genomic_DNA"/>
</dbReference>
<comment type="caution">
    <text evidence="3">The sequence shown here is derived from an EMBL/GenBank/DDBJ whole genome shotgun (WGS) entry which is preliminary data.</text>
</comment>
<feature type="transmembrane region" description="Helical" evidence="1">
    <location>
        <begin position="58"/>
        <end position="75"/>
    </location>
</feature>
<feature type="transmembrane region" description="Helical" evidence="1">
    <location>
        <begin position="20"/>
        <end position="38"/>
    </location>
</feature>
<feature type="transmembrane region" description="Helical" evidence="1">
    <location>
        <begin position="134"/>
        <end position="159"/>
    </location>
</feature>
<keyword evidence="1" id="KW-0812">Transmembrane</keyword>
<sequence>MSSLADELKLLLQLAADARITSYVAAASLALAIFEWFISLGREVELVWTRRKSLVKWLYIWVRYFVDILPSWNLIKKTQTESIFLVGHDLPLHVRCFIFQQVQGTSATIIIGTVDFILLLRIWILCGRSHRISYVLLGLIIAEITAMLCITTLTVNHLTEFVHFGFITGCYSPDVPKYFAAYPVPSLIVSLSMFCITTRICLRRLAVSRRFNTQSILIVFLRDGIVWFLVITLINPPQIGLWGWGRPTLG</sequence>
<evidence type="ECO:0000313" key="4">
    <source>
        <dbReference type="Proteomes" id="UP001218188"/>
    </source>
</evidence>
<reference evidence="3" key="1">
    <citation type="submission" date="2023-03" db="EMBL/GenBank/DDBJ databases">
        <title>Massive genome expansion in bonnet fungi (Mycena s.s.) driven by repeated elements and novel gene families across ecological guilds.</title>
        <authorList>
            <consortium name="Lawrence Berkeley National Laboratory"/>
            <person name="Harder C.B."/>
            <person name="Miyauchi S."/>
            <person name="Viragh M."/>
            <person name="Kuo A."/>
            <person name="Thoen E."/>
            <person name="Andreopoulos B."/>
            <person name="Lu D."/>
            <person name="Skrede I."/>
            <person name="Drula E."/>
            <person name="Henrissat B."/>
            <person name="Morin E."/>
            <person name="Kohler A."/>
            <person name="Barry K."/>
            <person name="LaButti K."/>
            <person name="Morin E."/>
            <person name="Salamov A."/>
            <person name="Lipzen A."/>
            <person name="Mereny Z."/>
            <person name="Hegedus B."/>
            <person name="Baldrian P."/>
            <person name="Stursova M."/>
            <person name="Weitz H."/>
            <person name="Taylor A."/>
            <person name="Grigoriev I.V."/>
            <person name="Nagy L.G."/>
            <person name="Martin F."/>
            <person name="Kauserud H."/>
        </authorList>
    </citation>
    <scope>NUCLEOTIDE SEQUENCE</scope>
    <source>
        <strain evidence="3">CBHHK200</strain>
    </source>
</reference>
<feature type="transmembrane region" description="Helical" evidence="1">
    <location>
        <begin position="179"/>
        <end position="202"/>
    </location>
</feature>
<dbReference type="AlphaFoldDB" id="A0AAD6S6K3"/>
<protein>
    <recommendedName>
        <fullName evidence="2">DUF6533 domain-containing protein</fullName>
    </recommendedName>
</protein>
<proteinExistence type="predicted"/>
<feature type="transmembrane region" description="Helical" evidence="1">
    <location>
        <begin position="214"/>
        <end position="234"/>
    </location>
</feature>
<evidence type="ECO:0000313" key="3">
    <source>
        <dbReference type="EMBL" id="KAJ7020082.1"/>
    </source>
</evidence>
<organism evidence="3 4">
    <name type="scientific">Mycena alexandri</name>
    <dbReference type="NCBI Taxonomy" id="1745969"/>
    <lineage>
        <taxon>Eukaryota</taxon>
        <taxon>Fungi</taxon>
        <taxon>Dikarya</taxon>
        <taxon>Basidiomycota</taxon>
        <taxon>Agaricomycotina</taxon>
        <taxon>Agaricomycetes</taxon>
        <taxon>Agaricomycetidae</taxon>
        <taxon>Agaricales</taxon>
        <taxon>Marasmiineae</taxon>
        <taxon>Mycenaceae</taxon>
        <taxon>Mycena</taxon>
    </lineage>
</organism>
<feature type="domain" description="DUF6533" evidence="2">
    <location>
        <begin position="23"/>
        <end position="66"/>
    </location>
</feature>
<evidence type="ECO:0000259" key="2">
    <source>
        <dbReference type="Pfam" id="PF20151"/>
    </source>
</evidence>
<name>A0AAD6S6K3_9AGAR</name>
<keyword evidence="4" id="KW-1185">Reference proteome</keyword>
<keyword evidence="1" id="KW-0472">Membrane</keyword>
<dbReference type="Proteomes" id="UP001218188">
    <property type="component" value="Unassembled WGS sequence"/>
</dbReference>
<evidence type="ECO:0000256" key="1">
    <source>
        <dbReference type="SAM" id="Phobius"/>
    </source>
</evidence>
<keyword evidence="1" id="KW-1133">Transmembrane helix</keyword>
<accession>A0AAD6S6K3</accession>
<dbReference type="Pfam" id="PF20151">
    <property type="entry name" value="DUF6533"/>
    <property type="match status" value="1"/>
</dbReference>